<feature type="non-terminal residue" evidence="2">
    <location>
        <position position="1"/>
    </location>
</feature>
<keyword evidence="1" id="KW-1133">Transmembrane helix</keyword>
<proteinExistence type="predicted"/>
<keyword evidence="1" id="KW-0812">Transmembrane</keyword>
<evidence type="ECO:0000313" key="2">
    <source>
        <dbReference type="EMBL" id="MBA8932099.1"/>
    </source>
</evidence>
<protein>
    <submittedName>
        <fullName evidence="2">Uncharacterized protein</fullName>
    </submittedName>
</protein>
<sequence>ASGLSYQQIADQSREREFPMSKSAVHGLCHKTRLPREFATVECFLSVCGGGQEHRRAWRTAWQRLAQASADTTTTEETVVLADTAPLIGPVDDSEQDGDESVASAKTQATMIHWALFGCTLGVTLVVIALLFAHGLR</sequence>
<keyword evidence="1" id="KW-0472">Membrane</keyword>
<name>A0ABR6BYW7_9PSEU</name>
<comment type="caution">
    <text evidence="2">The sequence shown here is derived from an EMBL/GenBank/DDBJ whole genome shotgun (WGS) entry which is preliminary data.</text>
</comment>
<accession>A0ABR6BYW7</accession>
<dbReference type="Proteomes" id="UP000517916">
    <property type="component" value="Unassembled WGS sequence"/>
</dbReference>
<dbReference type="EMBL" id="JACJID010000011">
    <property type="protein sequence ID" value="MBA8932099.1"/>
    <property type="molecule type" value="Genomic_DNA"/>
</dbReference>
<organism evidence="2 3">
    <name type="scientific">Kutzneria viridogrisea</name>
    <dbReference type="NCBI Taxonomy" id="47990"/>
    <lineage>
        <taxon>Bacteria</taxon>
        <taxon>Bacillati</taxon>
        <taxon>Actinomycetota</taxon>
        <taxon>Actinomycetes</taxon>
        <taxon>Pseudonocardiales</taxon>
        <taxon>Pseudonocardiaceae</taxon>
        <taxon>Kutzneria</taxon>
    </lineage>
</organism>
<keyword evidence="3" id="KW-1185">Reference proteome</keyword>
<feature type="transmembrane region" description="Helical" evidence="1">
    <location>
        <begin position="111"/>
        <end position="133"/>
    </location>
</feature>
<dbReference type="RefSeq" id="WP_318296995.1">
    <property type="nucleotide sequence ID" value="NZ_JACJID010000011.1"/>
</dbReference>
<evidence type="ECO:0000313" key="3">
    <source>
        <dbReference type="Proteomes" id="UP000517916"/>
    </source>
</evidence>
<evidence type="ECO:0000256" key="1">
    <source>
        <dbReference type="SAM" id="Phobius"/>
    </source>
</evidence>
<reference evidence="2 3" key="1">
    <citation type="submission" date="2020-08" db="EMBL/GenBank/DDBJ databases">
        <title>Genomic Encyclopedia of Archaeal and Bacterial Type Strains, Phase II (KMG-II): from individual species to whole genera.</title>
        <authorList>
            <person name="Goeker M."/>
        </authorList>
    </citation>
    <scope>NUCLEOTIDE SEQUENCE [LARGE SCALE GENOMIC DNA]</scope>
    <source>
        <strain evidence="2 3">DSM 43850</strain>
    </source>
</reference>
<gene>
    <name evidence="2" type="ORF">BC739_009358</name>
</gene>